<organism evidence="3 4">
    <name type="scientific">Racocetra fulgida</name>
    <dbReference type="NCBI Taxonomy" id="60492"/>
    <lineage>
        <taxon>Eukaryota</taxon>
        <taxon>Fungi</taxon>
        <taxon>Fungi incertae sedis</taxon>
        <taxon>Mucoromycota</taxon>
        <taxon>Glomeromycotina</taxon>
        <taxon>Glomeromycetes</taxon>
        <taxon>Diversisporales</taxon>
        <taxon>Gigasporaceae</taxon>
        <taxon>Racocetra</taxon>
    </lineage>
</organism>
<dbReference type="OrthoDB" id="2373005at2759"/>
<dbReference type="Gene3D" id="1.10.30.10">
    <property type="entry name" value="High mobility group box domain"/>
    <property type="match status" value="1"/>
</dbReference>
<gene>
    <name evidence="3" type="ORF">RFULGI_LOCUS13699</name>
</gene>
<reference evidence="3" key="1">
    <citation type="submission" date="2021-06" db="EMBL/GenBank/DDBJ databases">
        <authorList>
            <person name="Kallberg Y."/>
            <person name="Tangrot J."/>
            <person name="Rosling A."/>
        </authorList>
    </citation>
    <scope>NUCLEOTIDE SEQUENCE</scope>
    <source>
        <strain evidence="3">IN212</strain>
    </source>
</reference>
<feature type="domain" description="HMG box" evidence="2">
    <location>
        <begin position="32"/>
        <end position="87"/>
    </location>
</feature>
<evidence type="ECO:0000313" key="4">
    <source>
        <dbReference type="Proteomes" id="UP000789396"/>
    </source>
</evidence>
<dbReference type="Proteomes" id="UP000789396">
    <property type="component" value="Unassembled WGS sequence"/>
</dbReference>
<evidence type="ECO:0000313" key="3">
    <source>
        <dbReference type="EMBL" id="CAG8752361.1"/>
    </source>
</evidence>
<feature type="non-terminal residue" evidence="3">
    <location>
        <position position="1"/>
    </location>
</feature>
<name>A0A9N9NS03_9GLOM</name>
<dbReference type="EMBL" id="CAJVPZ010036909">
    <property type="protein sequence ID" value="CAG8752361.1"/>
    <property type="molecule type" value="Genomic_DNA"/>
</dbReference>
<protein>
    <submittedName>
        <fullName evidence="3">8113_t:CDS:1</fullName>
    </submittedName>
</protein>
<accession>A0A9N9NS03</accession>
<feature type="non-terminal residue" evidence="3">
    <location>
        <position position="327"/>
    </location>
</feature>
<evidence type="ECO:0000256" key="1">
    <source>
        <dbReference type="SAM" id="MobiDB-lite"/>
    </source>
</evidence>
<feature type="region of interest" description="Disordered" evidence="1">
    <location>
        <begin position="115"/>
        <end position="137"/>
    </location>
</feature>
<dbReference type="Pfam" id="PF00505">
    <property type="entry name" value="HMG_box"/>
    <property type="match status" value="1"/>
</dbReference>
<dbReference type="SUPFAM" id="SSF47095">
    <property type="entry name" value="HMG-box"/>
    <property type="match status" value="1"/>
</dbReference>
<evidence type="ECO:0000259" key="2">
    <source>
        <dbReference type="Pfam" id="PF00505"/>
    </source>
</evidence>
<keyword evidence="4" id="KW-1185">Reference proteome</keyword>
<dbReference type="InterPro" id="IPR036910">
    <property type="entry name" value="HMG_box_dom_sf"/>
</dbReference>
<sequence length="327" mass="37496">VIDDPRQLIKLPFPPEINPKDLVILHPDGRIPKPPNAFIIYRKLFVETARAGGYSLPMNIISSMASRSWEQESDEIKNEYKRIAKEAFVYRNELFPKVKPQKKRTQWKTVSFDKPSNRKAKMNKPMRSVNKPTKHQQLESSAFNPDIILDENLLSSEFSPDFSIESSSELFSDLNVIDTNSPIFNIDLFADWADFLNDQNTYPSPDLSTPSNYSSPSINDDLEFDLEISSPVQCFDLPIQADHQINDDIINNLLYINEDQSIIYDSQYGLGIFDFSNEIPEINSHDLHEIFNIQNTCIPDQPSFSSNLLNTSINQDYSNDALIAYEM</sequence>
<proteinExistence type="predicted"/>
<comment type="caution">
    <text evidence="3">The sequence shown here is derived from an EMBL/GenBank/DDBJ whole genome shotgun (WGS) entry which is preliminary data.</text>
</comment>
<dbReference type="InterPro" id="IPR009071">
    <property type="entry name" value="HMG_box_dom"/>
</dbReference>
<dbReference type="AlphaFoldDB" id="A0A9N9NS03"/>